<comment type="caution">
    <text evidence="2">The sequence shown here is derived from an EMBL/GenBank/DDBJ whole genome shotgun (WGS) entry which is preliminary data.</text>
</comment>
<keyword evidence="1" id="KW-0812">Transmembrane</keyword>
<evidence type="ECO:0008006" key="4">
    <source>
        <dbReference type="Google" id="ProtNLM"/>
    </source>
</evidence>
<keyword evidence="1" id="KW-1133">Transmembrane helix</keyword>
<keyword evidence="1" id="KW-0472">Membrane</keyword>
<organism evidence="2 3">
    <name type="scientific">Paramecium sonneborni</name>
    <dbReference type="NCBI Taxonomy" id="65129"/>
    <lineage>
        <taxon>Eukaryota</taxon>
        <taxon>Sar</taxon>
        <taxon>Alveolata</taxon>
        <taxon>Ciliophora</taxon>
        <taxon>Intramacronucleata</taxon>
        <taxon>Oligohymenophorea</taxon>
        <taxon>Peniculida</taxon>
        <taxon>Parameciidae</taxon>
        <taxon>Paramecium</taxon>
    </lineage>
</organism>
<sequence>MNKSNKHFNVKVELTLQIQNQLKLFQKFLMIDSNLKPLTYNLKFHNLQNINLKNIILVLIPLISLSKIIFVQQKIQIFKESIFISTFQNILKLLVLHKIILMLDL</sequence>
<name>A0A8S1PJS4_9CILI</name>
<dbReference type="Proteomes" id="UP000692954">
    <property type="component" value="Unassembled WGS sequence"/>
</dbReference>
<reference evidence="2" key="1">
    <citation type="submission" date="2021-01" db="EMBL/GenBank/DDBJ databases">
        <authorList>
            <consortium name="Genoscope - CEA"/>
            <person name="William W."/>
        </authorList>
    </citation>
    <scope>NUCLEOTIDE SEQUENCE</scope>
</reference>
<evidence type="ECO:0000313" key="3">
    <source>
        <dbReference type="Proteomes" id="UP000692954"/>
    </source>
</evidence>
<dbReference type="AlphaFoldDB" id="A0A8S1PJS4"/>
<feature type="transmembrane region" description="Helical" evidence="1">
    <location>
        <begin position="50"/>
        <end position="70"/>
    </location>
</feature>
<evidence type="ECO:0000313" key="2">
    <source>
        <dbReference type="EMBL" id="CAD8102818.1"/>
    </source>
</evidence>
<protein>
    <recommendedName>
        <fullName evidence="4">Transmembrane protein</fullName>
    </recommendedName>
</protein>
<keyword evidence="3" id="KW-1185">Reference proteome</keyword>
<accession>A0A8S1PJS4</accession>
<evidence type="ECO:0000256" key="1">
    <source>
        <dbReference type="SAM" id="Phobius"/>
    </source>
</evidence>
<gene>
    <name evidence="2" type="ORF">PSON_ATCC_30995.1.T0780215</name>
</gene>
<dbReference type="EMBL" id="CAJJDN010000078">
    <property type="protein sequence ID" value="CAD8102818.1"/>
    <property type="molecule type" value="Genomic_DNA"/>
</dbReference>
<proteinExistence type="predicted"/>